<proteinExistence type="predicted"/>
<dbReference type="EMBL" id="JXJN01014748">
    <property type="status" value="NOT_ANNOTATED_CDS"/>
    <property type="molecule type" value="Genomic_DNA"/>
</dbReference>
<keyword evidence="5" id="KW-1185">Reference proteome</keyword>
<keyword evidence="1" id="KW-0479">Metal-binding</keyword>
<evidence type="ECO:0000256" key="1">
    <source>
        <dbReference type="ARBA" id="ARBA00022723"/>
    </source>
</evidence>
<dbReference type="Proteomes" id="UP000092460">
    <property type="component" value="Unassembled WGS sequence"/>
</dbReference>
<evidence type="ECO:0000256" key="2">
    <source>
        <dbReference type="ARBA" id="ARBA00022842"/>
    </source>
</evidence>
<dbReference type="STRING" id="67801.A0A1B0BI22"/>
<dbReference type="SUPFAM" id="SSF81631">
    <property type="entry name" value="PAP/OAS1 substrate-binding domain"/>
    <property type="match status" value="1"/>
</dbReference>
<name>A0A1B0BI22_9MUSC</name>
<evidence type="ECO:0000313" key="4">
    <source>
        <dbReference type="EnsemblMetazoa" id="GPPI030817-PA"/>
    </source>
</evidence>
<dbReference type="Pfam" id="PF03828">
    <property type="entry name" value="PAP_assoc"/>
    <property type="match status" value="1"/>
</dbReference>
<reference evidence="4" key="2">
    <citation type="submission" date="2020-05" db="UniProtKB">
        <authorList>
            <consortium name="EnsemblMetazoa"/>
        </authorList>
    </citation>
    <scope>IDENTIFICATION</scope>
    <source>
        <strain evidence="4">IAEA</strain>
    </source>
</reference>
<sequence length="126" mass="14828">MVIYFLQIREVVPSVEFLQKRIDFNKAISIGPWLGTFVSCTLNEIKMEEVPTTATNVQMHLKPFFEFYLQFDFKTNVVCPYLGKLVKIEELEKQTPTWYTYYVENSPADRMIELKKAMIVQDPGYN</sequence>
<evidence type="ECO:0000313" key="5">
    <source>
        <dbReference type="Proteomes" id="UP000092460"/>
    </source>
</evidence>
<evidence type="ECO:0000259" key="3">
    <source>
        <dbReference type="Pfam" id="PF03828"/>
    </source>
</evidence>
<dbReference type="GO" id="GO:0046872">
    <property type="term" value="F:metal ion binding"/>
    <property type="evidence" value="ECO:0007669"/>
    <property type="project" value="UniProtKB-KW"/>
</dbReference>
<dbReference type="InterPro" id="IPR002058">
    <property type="entry name" value="PAP_assoc"/>
</dbReference>
<keyword evidence="2" id="KW-0460">Magnesium</keyword>
<dbReference type="Gene3D" id="1.10.1410.10">
    <property type="match status" value="1"/>
</dbReference>
<accession>A0A1B0BI22</accession>
<dbReference type="EnsemblMetazoa" id="GPPI030817-RA">
    <property type="protein sequence ID" value="GPPI030817-PA"/>
    <property type="gene ID" value="GPPI030817"/>
</dbReference>
<protein>
    <recommendedName>
        <fullName evidence="3">PAP-associated domain-containing protein</fullName>
    </recommendedName>
</protein>
<dbReference type="AlphaFoldDB" id="A0A1B0BI22"/>
<organism evidence="4 5">
    <name type="scientific">Glossina palpalis gambiensis</name>
    <dbReference type="NCBI Taxonomy" id="67801"/>
    <lineage>
        <taxon>Eukaryota</taxon>
        <taxon>Metazoa</taxon>
        <taxon>Ecdysozoa</taxon>
        <taxon>Arthropoda</taxon>
        <taxon>Hexapoda</taxon>
        <taxon>Insecta</taxon>
        <taxon>Pterygota</taxon>
        <taxon>Neoptera</taxon>
        <taxon>Endopterygota</taxon>
        <taxon>Diptera</taxon>
        <taxon>Brachycera</taxon>
        <taxon>Muscomorpha</taxon>
        <taxon>Hippoboscoidea</taxon>
        <taxon>Glossinidae</taxon>
        <taxon>Glossina</taxon>
    </lineage>
</organism>
<dbReference type="VEuPathDB" id="VectorBase:GPPI030817"/>
<reference evidence="5" key="1">
    <citation type="submission" date="2015-01" db="EMBL/GenBank/DDBJ databases">
        <authorList>
            <person name="Aksoy S."/>
            <person name="Warren W."/>
            <person name="Wilson R.K."/>
        </authorList>
    </citation>
    <scope>NUCLEOTIDE SEQUENCE [LARGE SCALE GENOMIC DNA]</scope>
    <source>
        <strain evidence="5">IAEA</strain>
    </source>
</reference>
<feature type="domain" description="PAP-associated" evidence="3">
    <location>
        <begin position="64"/>
        <end position="124"/>
    </location>
</feature>